<organism evidence="12 13">
    <name type="scientific">Piptocephalis cylindrospora</name>
    <dbReference type="NCBI Taxonomy" id="1907219"/>
    <lineage>
        <taxon>Eukaryota</taxon>
        <taxon>Fungi</taxon>
        <taxon>Fungi incertae sedis</taxon>
        <taxon>Zoopagomycota</taxon>
        <taxon>Zoopagomycotina</taxon>
        <taxon>Zoopagomycetes</taxon>
        <taxon>Zoopagales</taxon>
        <taxon>Piptocephalidaceae</taxon>
        <taxon>Piptocephalis</taxon>
    </lineage>
</organism>
<evidence type="ECO:0000313" key="13">
    <source>
        <dbReference type="Proteomes" id="UP000267251"/>
    </source>
</evidence>
<dbReference type="PANTHER" id="PTHR12154">
    <property type="entry name" value="GLYCOSYL TRANSFERASE-RELATED"/>
    <property type="match status" value="1"/>
</dbReference>
<comment type="subcellular location">
    <subcellularLocation>
        <location evidence="1 11">Endoplasmic reticulum membrane</location>
        <topology evidence="1 11">Single-pass membrane protein</topology>
    </subcellularLocation>
    <subcellularLocation>
        <location evidence="2">Nucleus membrane</location>
        <topology evidence="2">Single-pass membrane protein</topology>
    </subcellularLocation>
</comment>
<keyword evidence="7 11" id="KW-0256">Endoplasmic reticulum</keyword>
<feature type="non-terminal residue" evidence="12">
    <location>
        <position position="1"/>
    </location>
</feature>
<evidence type="ECO:0000256" key="9">
    <source>
        <dbReference type="ARBA" id="ARBA00023136"/>
    </source>
</evidence>
<protein>
    <recommendedName>
        <fullName evidence="5 11">UDP-N-acetylglucosamine transferase subunit ALG14</fullName>
    </recommendedName>
    <alternativeName>
        <fullName evidence="10 11">Asparagine-linked glycosylation protein 14</fullName>
    </alternativeName>
</protein>
<dbReference type="Pfam" id="PF08660">
    <property type="entry name" value="Alg14"/>
    <property type="match status" value="1"/>
</dbReference>
<comment type="subunit">
    <text evidence="4 11">Heterodimer with ALG13 to form a functional enzyme.</text>
</comment>
<name>A0A4P9Y154_9FUNG</name>
<dbReference type="GO" id="GO:0004577">
    <property type="term" value="F:N-acetylglucosaminyldiphosphodolichol N-acetylglucosaminyltransferase activity"/>
    <property type="evidence" value="ECO:0007669"/>
    <property type="project" value="TreeGrafter"/>
</dbReference>
<dbReference type="OrthoDB" id="17098at2759"/>
<keyword evidence="9" id="KW-0472">Membrane</keyword>
<dbReference type="GO" id="GO:0031965">
    <property type="term" value="C:nuclear membrane"/>
    <property type="evidence" value="ECO:0007669"/>
    <property type="project" value="UniProtKB-SubCell"/>
</dbReference>
<dbReference type="Gene3D" id="3.40.50.2000">
    <property type="entry name" value="Glycogen Phosphorylase B"/>
    <property type="match status" value="1"/>
</dbReference>
<comment type="similarity">
    <text evidence="3 11">Belongs to the ALG14 family.</text>
</comment>
<reference evidence="13" key="1">
    <citation type="journal article" date="2018" name="Nat. Microbiol.">
        <title>Leveraging single-cell genomics to expand the fungal tree of life.</title>
        <authorList>
            <person name="Ahrendt S.R."/>
            <person name="Quandt C.A."/>
            <person name="Ciobanu D."/>
            <person name="Clum A."/>
            <person name="Salamov A."/>
            <person name="Andreopoulos B."/>
            <person name="Cheng J.F."/>
            <person name="Woyke T."/>
            <person name="Pelin A."/>
            <person name="Henrissat B."/>
            <person name="Reynolds N.K."/>
            <person name="Benny G.L."/>
            <person name="Smith M.E."/>
            <person name="James T.Y."/>
            <person name="Grigoriev I.V."/>
        </authorList>
    </citation>
    <scope>NUCLEOTIDE SEQUENCE [LARGE SCALE GENOMIC DNA]</scope>
</reference>
<evidence type="ECO:0000256" key="5">
    <source>
        <dbReference type="ARBA" id="ARBA00017467"/>
    </source>
</evidence>
<keyword evidence="13" id="KW-1185">Reference proteome</keyword>
<evidence type="ECO:0000256" key="6">
    <source>
        <dbReference type="ARBA" id="ARBA00022692"/>
    </source>
</evidence>
<dbReference type="EMBL" id="KZ988315">
    <property type="protein sequence ID" value="RKP12483.1"/>
    <property type="molecule type" value="Genomic_DNA"/>
</dbReference>
<evidence type="ECO:0000256" key="4">
    <source>
        <dbReference type="ARBA" id="ARBA00011335"/>
    </source>
</evidence>
<evidence type="ECO:0000256" key="8">
    <source>
        <dbReference type="ARBA" id="ARBA00022989"/>
    </source>
</evidence>
<dbReference type="PANTHER" id="PTHR12154:SF4">
    <property type="entry name" value="UDP-N-ACETYLGLUCOSAMINE TRANSFERASE SUBUNIT ALG14 HOMOLOG"/>
    <property type="match status" value="1"/>
</dbReference>
<evidence type="ECO:0000256" key="11">
    <source>
        <dbReference type="RuleBase" id="RU362127"/>
    </source>
</evidence>
<evidence type="ECO:0000256" key="3">
    <source>
        <dbReference type="ARBA" id="ARBA00009731"/>
    </source>
</evidence>
<feature type="non-terminal residue" evidence="12">
    <location>
        <position position="178"/>
    </location>
</feature>
<evidence type="ECO:0000256" key="1">
    <source>
        <dbReference type="ARBA" id="ARBA00004389"/>
    </source>
</evidence>
<comment type="function">
    <text evidence="11">Involved in protein N-glycosylation. Essential for the second step of the dolichol-linked oligosaccharide pathway. Anchors the catalytic subunit ALG13 to the ER.</text>
</comment>
<evidence type="ECO:0000313" key="12">
    <source>
        <dbReference type="EMBL" id="RKP12483.1"/>
    </source>
</evidence>
<keyword evidence="6" id="KW-0812">Transmembrane</keyword>
<accession>A0A4P9Y154</accession>
<dbReference type="GO" id="GO:0043541">
    <property type="term" value="C:UDP-N-acetylglucosamine transferase complex"/>
    <property type="evidence" value="ECO:0007669"/>
    <property type="project" value="TreeGrafter"/>
</dbReference>
<evidence type="ECO:0000256" key="7">
    <source>
        <dbReference type="ARBA" id="ARBA00022824"/>
    </source>
</evidence>
<keyword evidence="8" id="KW-1133">Transmembrane helix</keyword>
<proteinExistence type="inferred from homology"/>
<dbReference type="InterPro" id="IPR013969">
    <property type="entry name" value="Oligosacch_biosynth_Alg14"/>
</dbReference>
<dbReference type="GO" id="GO:0006488">
    <property type="term" value="P:dolichol-linked oligosaccharide biosynthetic process"/>
    <property type="evidence" value="ECO:0007669"/>
    <property type="project" value="InterPro"/>
</dbReference>
<dbReference type="AlphaFoldDB" id="A0A4P9Y154"/>
<gene>
    <name evidence="11" type="primary">ALG14</name>
    <name evidence="12" type="ORF">BJ684DRAFT_325</name>
</gene>
<evidence type="ECO:0000256" key="2">
    <source>
        <dbReference type="ARBA" id="ARBA00004590"/>
    </source>
</evidence>
<dbReference type="Proteomes" id="UP000267251">
    <property type="component" value="Unassembled WGS sequence"/>
</dbReference>
<evidence type="ECO:0000256" key="10">
    <source>
        <dbReference type="ARBA" id="ARBA00032062"/>
    </source>
</evidence>
<sequence>LLVLLGSGGHTAEMLRLLEQLKSSEHANKYAPVQYIVTAGDAMSEGKAGRFEGLSERESICARIHRVPRARRVKQPWTSTPFSTMWSLIASIRILWTVPFDAFLCNGPGTSVPLAMLIFLPKILGFSTPPIIYVESFARVKTLSLSGRLLYPIVDLFLVQWADLAKAWPKAQYHGILV</sequence>